<comment type="caution">
    <text evidence="1">The sequence shown here is derived from an EMBL/GenBank/DDBJ whole genome shotgun (WGS) entry which is preliminary data.</text>
</comment>
<dbReference type="Pfam" id="PF05853">
    <property type="entry name" value="BKACE"/>
    <property type="match status" value="2"/>
</dbReference>
<reference evidence="2" key="1">
    <citation type="submission" date="2023-07" db="EMBL/GenBank/DDBJ databases">
        <title>30 novel species of actinomycetes from the DSMZ collection.</title>
        <authorList>
            <person name="Nouioui I."/>
        </authorList>
    </citation>
    <scope>NUCLEOTIDE SEQUENCE [LARGE SCALE GENOMIC DNA]</scope>
    <source>
        <strain evidence="2">DSM 41770</strain>
    </source>
</reference>
<dbReference type="PANTHER" id="PTHR37418">
    <property type="entry name" value="3-KETO-5-AMINOHEXANOATE CLEAVAGE ENZYME-RELATED"/>
    <property type="match status" value="1"/>
</dbReference>
<proteinExistence type="predicted"/>
<accession>A0ABU2RUF8</accession>
<sequence>MRHDREPIQACLNGRRTTADHSTVPLTPHQLAAAARSAVAAGAGSVHVHPRDEEGHESLDVHWVERAVRAVRQACPGLPVGVSTGLWMCGGDAAARRDTVLKWATAQDRPDFASVNLSEAGFEDLVEILTEMNVGVEAGVWSERDALTLLGGSHAHSCVRVLVELIDLPPAEALLRADRILDLLRRAGSTPPVLLHGEGVSTWPVLDKALALGLETRIGLEDTLTGPDGDPVADNDDLVRLALSRTA</sequence>
<dbReference type="EMBL" id="JAVREX010000013">
    <property type="protein sequence ID" value="MDT0431203.1"/>
    <property type="molecule type" value="Genomic_DNA"/>
</dbReference>
<dbReference type="PANTHER" id="PTHR37418:SF1">
    <property type="entry name" value="3-KETO-5-AMINOHEXANOATE CLEAVAGE PROTEIN"/>
    <property type="match status" value="1"/>
</dbReference>
<dbReference type="Proteomes" id="UP001183777">
    <property type="component" value="Unassembled WGS sequence"/>
</dbReference>
<dbReference type="RefSeq" id="WP_200694894.1">
    <property type="nucleotide sequence ID" value="NZ_JAVREX010000013.1"/>
</dbReference>
<name>A0ABU2RUF8_9ACTN</name>
<evidence type="ECO:0000313" key="1">
    <source>
        <dbReference type="EMBL" id="MDT0431203.1"/>
    </source>
</evidence>
<gene>
    <name evidence="1" type="ORF">RM649_26620</name>
</gene>
<protein>
    <submittedName>
        <fullName evidence="1">3-keto-5-aminohexanoate cleavage protein</fullName>
    </submittedName>
</protein>
<dbReference type="Gene3D" id="3.20.20.70">
    <property type="entry name" value="Aldolase class I"/>
    <property type="match status" value="1"/>
</dbReference>
<organism evidence="1 2">
    <name type="scientific">Streptomyces salyersiae</name>
    <dbReference type="NCBI Taxonomy" id="3075530"/>
    <lineage>
        <taxon>Bacteria</taxon>
        <taxon>Bacillati</taxon>
        <taxon>Actinomycetota</taxon>
        <taxon>Actinomycetes</taxon>
        <taxon>Kitasatosporales</taxon>
        <taxon>Streptomycetaceae</taxon>
        <taxon>Streptomyces</taxon>
    </lineage>
</organism>
<keyword evidence="2" id="KW-1185">Reference proteome</keyword>
<dbReference type="InterPro" id="IPR013785">
    <property type="entry name" value="Aldolase_TIM"/>
</dbReference>
<evidence type="ECO:0000313" key="2">
    <source>
        <dbReference type="Proteomes" id="UP001183777"/>
    </source>
</evidence>
<dbReference type="InterPro" id="IPR008567">
    <property type="entry name" value="BKACE"/>
</dbReference>